<comment type="caution">
    <text evidence="1">The sequence shown here is derived from an EMBL/GenBank/DDBJ whole genome shotgun (WGS) entry which is preliminary data.</text>
</comment>
<dbReference type="EMBL" id="BRXZ01000088">
    <property type="protein sequence ID" value="GMI04819.1"/>
    <property type="molecule type" value="Genomic_DNA"/>
</dbReference>
<dbReference type="Proteomes" id="UP001165082">
    <property type="component" value="Unassembled WGS sequence"/>
</dbReference>
<reference evidence="1" key="1">
    <citation type="submission" date="2022-07" db="EMBL/GenBank/DDBJ databases">
        <title>Genome analysis of Parmales, a sister group of diatoms, reveals the evolutionary specialization of diatoms from phago-mixotrophs to photoautotrophs.</title>
        <authorList>
            <person name="Ban H."/>
            <person name="Sato S."/>
            <person name="Yoshikawa S."/>
            <person name="Kazumasa Y."/>
            <person name="Nakamura Y."/>
            <person name="Ichinomiya M."/>
            <person name="Saitoh K."/>
            <person name="Sato N."/>
            <person name="Blanc-Mathieu R."/>
            <person name="Endo H."/>
            <person name="Kuwata A."/>
            <person name="Ogata H."/>
        </authorList>
    </citation>
    <scope>NUCLEOTIDE SEQUENCE</scope>
</reference>
<keyword evidence="2" id="KW-1185">Reference proteome</keyword>
<sequence>MEVDEATVVKNLRGSGSVEKLARVQRRLDIKTTQAIDHEAAMRRGKKMHLQYYKNDPAKRTNKMKAGGGGGGWDKVTNEIEFASSVPTVGRVFPQQPTTTYRNLVRIVDTLDNVGTKAASPVHLINTKAGGYDHPINA</sequence>
<name>A0A9W7F8N3_9STRA</name>
<gene>
    <name evidence="1" type="ORF">TrRE_jg685</name>
</gene>
<proteinExistence type="predicted"/>
<organism evidence="1 2">
    <name type="scientific">Triparma retinervis</name>
    <dbReference type="NCBI Taxonomy" id="2557542"/>
    <lineage>
        <taxon>Eukaryota</taxon>
        <taxon>Sar</taxon>
        <taxon>Stramenopiles</taxon>
        <taxon>Ochrophyta</taxon>
        <taxon>Bolidophyceae</taxon>
        <taxon>Parmales</taxon>
        <taxon>Triparmaceae</taxon>
        <taxon>Triparma</taxon>
    </lineage>
</organism>
<accession>A0A9W7F8N3</accession>
<dbReference type="OrthoDB" id="202122at2759"/>
<evidence type="ECO:0000313" key="1">
    <source>
        <dbReference type="EMBL" id="GMI04819.1"/>
    </source>
</evidence>
<dbReference type="AlphaFoldDB" id="A0A9W7F8N3"/>
<evidence type="ECO:0000313" key="2">
    <source>
        <dbReference type="Proteomes" id="UP001165082"/>
    </source>
</evidence>
<protein>
    <submittedName>
        <fullName evidence="1">Uncharacterized protein</fullName>
    </submittedName>
</protein>